<accession>A0ABW5C0E9</accession>
<dbReference type="RefSeq" id="WP_247346147.1">
    <property type="nucleotide sequence ID" value="NZ_CP095550.1"/>
</dbReference>
<proteinExistence type="predicted"/>
<evidence type="ECO:0000259" key="1">
    <source>
        <dbReference type="Pfam" id="PF00149"/>
    </source>
</evidence>
<sequence>MMKGNKGFKAAIKGLSSVLVLTAGIFAMYPGSTFAKNVDKPKIEFGVVPDAQYCDCDPSGTKYYRNSLEKLADAAQTFNERKLRFTIQLGDLIDRDMSSFDQILPVYEMIEGKKYHVLGNHDFPEPSDTIVERLGMKNQYYDFKQKNWRFIVLDSNDLSFYANPKGSEKYQQAQEMYDSIKAKGDINAQTWNGGISEEQLEWLKNVLKKAKKANEKVIVFSHMPVYPENSHNIWNDEAVIKELESSGNVVAYFNGHNHAGGYGEKNGIHYVNLKGMLETADTNTYSIIEVYKDRIFIDGYGLEQDRVLPFER</sequence>
<dbReference type="Pfam" id="PF00149">
    <property type="entry name" value="Metallophos"/>
    <property type="match status" value="1"/>
</dbReference>
<organism evidence="2 3">
    <name type="scientific">Metabacillus endolithicus</name>
    <dbReference type="NCBI Taxonomy" id="1535204"/>
    <lineage>
        <taxon>Bacteria</taxon>
        <taxon>Bacillati</taxon>
        <taxon>Bacillota</taxon>
        <taxon>Bacilli</taxon>
        <taxon>Bacillales</taxon>
        <taxon>Bacillaceae</taxon>
        <taxon>Metabacillus</taxon>
    </lineage>
</organism>
<keyword evidence="3" id="KW-1185">Reference proteome</keyword>
<dbReference type="Gene3D" id="3.60.21.10">
    <property type="match status" value="1"/>
</dbReference>
<dbReference type="InterPro" id="IPR004843">
    <property type="entry name" value="Calcineurin-like_PHP"/>
</dbReference>
<feature type="domain" description="Calcineurin-like phosphoesterase" evidence="1">
    <location>
        <begin position="68"/>
        <end position="259"/>
    </location>
</feature>
<dbReference type="PANTHER" id="PTHR16509">
    <property type="match status" value="1"/>
</dbReference>
<evidence type="ECO:0000313" key="3">
    <source>
        <dbReference type="Proteomes" id="UP001597318"/>
    </source>
</evidence>
<name>A0ABW5C0E9_9BACI</name>
<dbReference type="PANTHER" id="PTHR16509:SF1">
    <property type="entry name" value="MANGANESE-DEPENDENT ADP-RIBOSE_CDP-ALCOHOL DIPHOSPHATASE"/>
    <property type="match status" value="1"/>
</dbReference>
<reference evidence="3" key="1">
    <citation type="journal article" date="2019" name="Int. J. Syst. Evol. Microbiol.">
        <title>The Global Catalogue of Microorganisms (GCM) 10K type strain sequencing project: providing services to taxonomists for standard genome sequencing and annotation.</title>
        <authorList>
            <consortium name="The Broad Institute Genomics Platform"/>
            <consortium name="The Broad Institute Genome Sequencing Center for Infectious Disease"/>
            <person name="Wu L."/>
            <person name="Ma J."/>
        </authorList>
    </citation>
    <scope>NUCLEOTIDE SEQUENCE [LARGE SCALE GENOMIC DNA]</scope>
    <source>
        <strain evidence="3">CGMCC 1.15474</strain>
    </source>
</reference>
<dbReference type="InterPro" id="IPR029052">
    <property type="entry name" value="Metallo-depent_PP-like"/>
</dbReference>
<protein>
    <submittedName>
        <fullName evidence="2">Metallophosphoesterase</fullName>
    </submittedName>
</protein>
<gene>
    <name evidence="2" type="ORF">ACFSKK_13755</name>
</gene>
<dbReference type="SUPFAM" id="SSF56300">
    <property type="entry name" value="Metallo-dependent phosphatases"/>
    <property type="match status" value="1"/>
</dbReference>
<dbReference type="Proteomes" id="UP001597318">
    <property type="component" value="Unassembled WGS sequence"/>
</dbReference>
<evidence type="ECO:0000313" key="2">
    <source>
        <dbReference type="EMBL" id="MFD2214750.1"/>
    </source>
</evidence>
<dbReference type="EMBL" id="JBHUIK010000003">
    <property type="protein sequence ID" value="MFD2214750.1"/>
    <property type="molecule type" value="Genomic_DNA"/>
</dbReference>
<comment type="caution">
    <text evidence="2">The sequence shown here is derived from an EMBL/GenBank/DDBJ whole genome shotgun (WGS) entry which is preliminary data.</text>
</comment>